<evidence type="ECO:0000256" key="1">
    <source>
        <dbReference type="SAM" id="MobiDB-lite"/>
    </source>
</evidence>
<organism evidence="2 3">
    <name type="scientific">Paramarasmius palmivorus</name>
    <dbReference type="NCBI Taxonomy" id="297713"/>
    <lineage>
        <taxon>Eukaryota</taxon>
        <taxon>Fungi</taxon>
        <taxon>Dikarya</taxon>
        <taxon>Basidiomycota</taxon>
        <taxon>Agaricomycotina</taxon>
        <taxon>Agaricomycetes</taxon>
        <taxon>Agaricomycetidae</taxon>
        <taxon>Agaricales</taxon>
        <taxon>Marasmiineae</taxon>
        <taxon>Marasmiaceae</taxon>
        <taxon>Paramarasmius</taxon>
    </lineage>
</organism>
<comment type="caution">
    <text evidence="2">The sequence shown here is derived from an EMBL/GenBank/DDBJ whole genome shotgun (WGS) entry which is preliminary data.</text>
</comment>
<feature type="compositionally biased region" description="Polar residues" evidence="1">
    <location>
        <begin position="101"/>
        <end position="112"/>
    </location>
</feature>
<sequence>MARTKKVESPSPKRSSPIKKYARMTTGGKAPRKPMASVLRELEDIVLQPPQNAEDRLQKKRTKLVKKGNQENELVYPPPRPGTRRSERLRFAKSAEKGEASQGNVQSGTPNGQRDEDRMQVDGEEETQMDI</sequence>
<keyword evidence="3" id="KW-1185">Reference proteome</keyword>
<feature type="region of interest" description="Disordered" evidence="1">
    <location>
        <begin position="1"/>
        <end position="34"/>
    </location>
</feature>
<dbReference type="Proteomes" id="UP001383192">
    <property type="component" value="Unassembled WGS sequence"/>
</dbReference>
<dbReference type="AlphaFoldDB" id="A0AAW0ATY8"/>
<evidence type="ECO:0000313" key="3">
    <source>
        <dbReference type="Proteomes" id="UP001383192"/>
    </source>
</evidence>
<evidence type="ECO:0000313" key="2">
    <source>
        <dbReference type="EMBL" id="KAK7017120.1"/>
    </source>
</evidence>
<gene>
    <name evidence="2" type="ORF">VNI00_018661</name>
</gene>
<name>A0AAW0ATY8_9AGAR</name>
<feature type="region of interest" description="Disordered" evidence="1">
    <location>
        <begin position="62"/>
        <end position="131"/>
    </location>
</feature>
<feature type="compositionally biased region" description="Basic and acidic residues" evidence="1">
    <location>
        <begin position="84"/>
        <end position="99"/>
    </location>
</feature>
<protein>
    <submittedName>
        <fullName evidence="2">Uncharacterized protein</fullName>
    </submittedName>
</protein>
<accession>A0AAW0ATY8</accession>
<feature type="compositionally biased region" description="Acidic residues" evidence="1">
    <location>
        <begin position="122"/>
        <end position="131"/>
    </location>
</feature>
<reference evidence="2 3" key="1">
    <citation type="submission" date="2024-01" db="EMBL/GenBank/DDBJ databases">
        <title>A draft genome for a cacao thread blight-causing isolate of Paramarasmius palmivorus.</title>
        <authorList>
            <person name="Baruah I.K."/>
            <person name="Bukari Y."/>
            <person name="Amoako-Attah I."/>
            <person name="Meinhardt L.W."/>
            <person name="Bailey B.A."/>
            <person name="Cohen S.P."/>
        </authorList>
    </citation>
    <scope>NUCLEOTIDE SEQUENCE [LARGE SCALE GENOMIC DNA]</scope>
    <source>
        <strain evidence="2 3">GH-12</strain>
    </source>
</reference>
<proteinExistence type="predicted"/>
<dbReference type="EMBL" id="JAYKXP010000257">
    <property type="protein sequence ID" value="KAK7017120.1"/>
    <property type="molecule type" value="Genomic_DNA"/>
</dbReference>